<evidence type="ECO:0000313" key="11">
    <source>
        <dbReference type="Proteomes" id="UP000671862"/>
    </source>
</evidence>
<accession>A0ABX7S577</accession>
<comment type="catalytic activity">
    <reaction evidence="8 9">
        <text>D-sedoheptulose 7-phosphate + D-glyceraldehyde 3-phosphate = D-erythrose 4-phosphate + beta-D-fructose 6-phosphate</text>
        <dbReference type="Rhea" id="RHEA:17053"/>
        <dbReference type="ChEBI" id="CHEBI:16897"/>
        <dbReference type="ChEBI" id="CHEBI:57483"/>
        <dbReference type="ChEBI" id="CHEBI:57634"/>
        <dbReference type="ChEBI" id="CHEBI:59776"/>
        <dbReference type="EC" id="2.2.1.2"/>
    </reaction>
</comment>
<dbReference type="PROSITE" id="PS01054">
    <property type="entry name" value="TRANSALDOLASE_1"/>
    <property type="match status" value="1"/>
</dbReference>
<evidence type="ECO:0000256" key="8">
    <source>
        <dbReference type="ARBA" id="ARBA00048810"/>
    </source>
</evidence>
<reference evidence="10 11" key="1">
    <citation type="submission" date="2021-03" db="EMBL/GenBank/DDBJ databases">
        <title>Thermosipho ferrireducens sp.nov., an anaerobic thermophilic iron-reducing bacterium isolated from a deep-sea hydrothermal sulfide deposits.</title>
        <authorList>
            <person name="Zeng X."/>
            <person name="Chen Y."/>
            <person name="Shao Z."/>
        </authorList>
    </citation>
    <scope>NUCLEOTIDE SEQUENCE [LARGE SCALE GENOMIC DNA]</scope>
    <source>
        <strain evidence="10 11">JL129W03</strain>
    </source>
</reference>
<dbReference type="Pfam" id="PF00923">
    <property type="entry name" value="TAL_FSA"/>
    <property type="match status" value="1"/>
</dbReference>
<keyword evidence="7 9" id="KW-0704">Schiff base</keyword>
<organism evidence="10 11">
    <name type="scientific">Thermosipho ferrireducens</name>
    <dbReference type="NCBI Taxonomy" id="2571116"/>
    <lineage>
        <taxon>Bacteria</taxon>
        <taxon>Thermotogati</taxon>
        <taxon>Thermotogota</taxon>
        <taxon>Thermotogae</taxon>
        <taxon>Thermotogales</taxon>
        <taxon>Fervidobacteriaceae</taxon>
        <taxon>Thermosipho</taxon>
    </lineage>
</organism>
<dbReference type="SUPFAM" id="SSF51569">
    <property type="entry name" value="Aldolase"/>
    <property type="match status" value="1"/>
</dbReference>
<dbReference type="InterPro" id="IPR013785">
    <property type="entry name" value="Aldolase_TIM"/>
</dbReference>
<name>A0ABX7S577_9BACT</name>
<dbReference type="InterPro" id="IPR033919">
    <property type="entry name" value="TSA/FSA_arc/bac"/>
</dbReference>
<feature type="active site" description="Schiff-base intermediate with substrate" evidence="9">
    <location>
        <position position="83"/>
    </location>
</feature>
<evidence type="ECO:0000313" key="10">
    <source>
        <dbReference type="EMBL" id="QTA37662.1"/>
    </source>
</evidence>
<dbReference type="NCBIfam" id="TIGR00875">
    <property type="entry name" value="fsa_talC_mipB"/>
    <property type="match status" value="1"/>
</dbReference>
<protein>
    <recommendedName>
        <fullName evidence="9">Probable transaldolase</fullName>
        <ecNumber evidence="9">2.2.1.2</ecNumber>
    </recommendedName>
</protein>
<evidence type="ECO:0000256" key="6">
    <source>
        <dbReference type="ARBA" id="ARBA00023126"/>
    </source>
</evidence>
<dbReference type="InterPro" id="IPR018225">
    <property type="entry name" value="Transaldolase_AS"/>
</dbReference>
<dbReference type="EMBL" id="CP071446">
    <property type="protein sequence ID" value="QTA37662.1"/>
    <property type="molecule type" value="Genomic_DNA"/>
</dbReference>
<dbReference type="CDD" id="cd00956">
    <property type="entry name" value="Transaldolase_FSA"/>
    <property type="match status" value="1"/>
</dbReference>
<dbReference type="RefSeq" id="WP_207566386.1">
    <property type="nucleotide sequence ID" value="NZ_CP071446.1"/>
</dbReference>
<dbReference type="InterPro" id="IPR022999">
    <property type="entry name" value="Transaldolase_3B"/>
</dbReference>
<dbReference type="Gene3D" id="3.20.20.70">
    <property type="entry name" value="Aldolase class I"/>
    <property type="match status" value="1"/>
</dbReference>
<comment type="pathway">
    <text evidence="2 9">Carbohydrate degradation; pentose phosphate pathway; D-glyceraldehyde 3-phosphate and beta-D-fructose 6-phosphate from D-ribose 5-phosphate and D-xylulose 5-phosphate (non-oxidative stage): step 2/3.</text>
</comment>
<dbReference type="PROSITE" id="PS00958">
    <property type="entry name" value="TRANSALDOLASE_2"/>
    <property type="match status" value="1"/>
</dbReference>
<evidence type="ECO:0000256" key="1">
    <source>
        <dbReference type="ARBA" id="ARBA00004496"/>
    </source>
</evidence>
<comment type="similarity">
    <text evidence="3 9">Belongs to the transaldolase family. Type 3B subfamily.</text>
</comment>
<dbReference type="PANTHER" id="PTHR10683">
    <property type="entry name" value="TRANSALDOLASE"/>
    <property type="match status" value="1"/>
</dbReference>
<evidence type="ECO:0000256" key="3">
    <source>
        <dbReference type="ARBA" id="ARBA00005740"/>
    </source>
</evidence>
<gene>
    <name evidence="10" type="primary">fsa</name>
    <name evidence="9" type="synonym">tal</name>
    <name evidence="10" type="ORF">JYK00_07990</name>
</gene>
<dbReference type="Proteomes" id="UP000671862">
    <property type="component" value="Chromosome"/>
</dbReference>
<evidence type="ECO:0000256" key="9">
    <source>
        <dbReference type="HAMAP-Rule" id="MF_00494"/>
    </source>
</evidence>
<comment type="subcellular location">
    <subcellularLocation>
        <location evidence="1 9">Cytoplasm</location>
    </subcellularLocation>
</comment>
<evidence type="ECO:0000256" key="5">
    <source>
        <dbReference type="ARBA" id="ARBA00022679"/>
    </source>
</evidence>
<keyword evidence="11" id="KW-1185">Reference proteome</keyword>
<proteinExistence type="inferred from homology"/>
<dbReference type="InterPro" id="IPR001585">
    <property type="entry name" value="TAL/FSA"/>
</dbReference>
<sequence length="216" mass="23949">MKIFLDTANIDQIKQGVEWGVIDGVTTNPTLVSKENRPFEETIKQICELVQGPVSAEVISLDWKGMVEEARKLSQIDEHVVVKIPMTPEGIKAVKILSSEGIKTNVTLVFSVNQALLAAKAGATYVSPFIGRIDDIGNDGLKMLEEIVVVYNNYAFETEIIAASIRHPMHVAEAAMIGVDVATVPFNVLEKLFKHPLTDIGIERFLKDWEKYRAGR</sequence>
<dbReference type="PANTHER" id="PTHR10683:SF40">
    <property type="entry name" value="FRUCTOSE-6-PHOSPHATE ALDOLASE 1-RELATED"/>
    <property type="match status" value="1"/>
</dbReference>
<dbReference type="EC" id="2.2.1.2" evidence="9"/>
<evidence type="ECO:0000256" key="7">
    <source>
        <dbReference type="ARBA" id="ARBA00023270"/>
    </source>
</evidence>
<keyword evidence="6 9" id="KW-0570">Pentose shunt</keyword>
<keyword evidence="4 9" id="KW-0963">Cytoplasm</keyword>
<evidence type="ECO:0000256" key="4">
    <source>
        <dbReference type="ARBA" id="ARBA00022490"/>
    </source>
</evidence>
<dbReference type="InterPro" id="IPR004731">
    <property type="entry name" value="Transaldolase_3B/F6P_aldolase"/>
</dbReference>
<comment type="function">
    <text evidence="9">Transaldolase is important for the balance of metabolites in the pentose-phosphate pathway.</text>
</comment>
<keyword evidence="5 9" id="KW-0808">Transferase</keyword>
<dbReference type="HAMAP" id="MF_00494">
    <property type="entry name" value="Transaldolase_3b"/>
    <property type="match status" value="1"/>
</dbReference>
<evidence type="ECO:0000256" key="2">
    <source>
        <dbReference type="ARBA" id="ARBA00004857"/>
    </source>
</evidence>